<sequence>MAKLSLQAIFWDNDGVLVDTEILYMKATKEVLSKNGVELTEDLYREHFLKKSSGLSSLLPNYAHQAISKLRQERNEIYSRYLSTENVLIAGVSEVLNELYGRYKMGIISSSRRDHFDIIHSRTDILRFFDFILTEGDYDFAKPHPAPYLKALNIVNLPPRNCLAIEDSFRGLSAAKAAGIPCCLVRSPFIKDPSILMPDFTLNSIRDLPQLVRENYNWYQYSEEKNSIGF</sequence>
<evidence type="ECO:0000256" key="1">
    <source>
        <dbReference type="ARBA" id="ARBA00001946"/>
    </source>
</evidence>
<dbReference type="SUPFAM" id="SSF56784">
    <property type="entry name" value="HAD-like"/>
    <property type="match status" value="1"/>
</dbReference>
<comment type="cofactor">
    <cofactor evidence="1">
        <name>Mg(2+)</name>
        <dbReference type="ChEBI" id="CHEBI:18420"/>
    </cofactor>
</comment>
<dbReference type="EMBL" id="JAAZON010000641">
    <property type="protein sequence ID" value="NMC64301.1"/>
    <property type="molecule type" value="Genomic_DNA"/>
</dbReference>
<evidence type="ECO:0000313" key="6">
    <source>
        <dbReference type="EMBL" id="NMC64301.1"/>
    </source>
</evidence>
<comment type="caution">
    <text evidence="6">The sequence shown here is derived from an EMBL/GenBank/DDBJ whole genome shotgun (WGS) entry which is preliminary data.</text>
</comment>
<keyword evidence="5" id="KW-0119">Carbohydrate metabolism</keyword>
<evidence type="ECO:0000256" key="2">
    <source>
        <dbReference type="ARBA" id="ARBA00006171"/>
    </source>
</evidence>
<dbReference type="SFLD" id="SFLDG01129">
    <property type="entry name" value="C1.5:_HAD__Beta-PGM__Phosphata"/>
    <property type="match status" value="1"/>
</dbReference>
<dbReference type="InterPro" id="IPR041492">
    <property type="entry name" value="HAD_2"/>
</dbReference>
<dbReference type="AlphaFoldDB" id="A0A7X9FUU0"/>
<keyword evidence="3" id="KW-0479">Metal-binding</keyword>
<dbReference type="InterPro" id="IPR036412">
    <property type="entry name" value="HAD-like_sf"/>
</dbReference>
<dbReference type="Gene3D" id="3.40.50.1000">
    <property type="entry name" value="HAD superfamily/HAD-like"/>
    <property type="match status" value="1"/>
</dbReference>
<comment type="similarity">
    <text evidence="2">Belongs to the HAD-like hydrolase superfamily. CbbY/CbbZ/Gph/YieH family.</text>
</comment>
<dbReference type="CDD" id="cd07505">
    <property type="entry name" value="HAD_BPGM-like"/>
    <property type="match status" value="1"/>
</dbReference>
<dbReference type="NCBIfam" id="TIGR01549">
    <property type="entry name" value="HAD-SF-IA-v1"/>
    <property type="match status" value="1"/>
</dbReference>
<evidence type="ECO:0000256" key="4">
    <source>
        <dbReference type="ARBA" id="ARBA00022842"/>
    </source>
</evidence>
<keyword evidence="4" id="KW-0460">Magnesium</keyword>
<dbReference type="GO" id="GO:0003824">
    <property type="term" value="F:catalytic activity"/>
    <property type="evidence" value="ECO:0007669"/>
    <property type="project" value="UniProtKB-ARBA"/>
</dbReference>
<dbReference type="PANTHER" id="PTHR46193:SF18">
    <property type="entry name" value="HEXITOL PHOSPHATASE B"/>
    <property type="match status" value="1"/>
</dbReference>
<dbReference type="InterPro" id="IPR023198">
    <property type="entry name" value="PGP-like_dom2"/>
</dbReference>
<evidence type="ECO:0000256" key="5">
    <source>
        <dbReference type="ARBA" id="ARBA00023277"/>
    </source>
</evidence>
<gene>
    <name evidence="6" type="ORF">GYA55_14145</name>
</gene>
<evidence type="ECO:0000256" key="3">
    <source>
        <dbReference type="ARBA" id="ARBA00022723"/>
    </source>
</evidence>
<dbReference type="Pfam" id="PF13419">
    <property type="entry name" value="HAD_2"/>
    <property type="match status" value="1"/>
</dbReference>
<organism evidence="6 7">
    <name type="scientific">SAR324 cluster bacterium</name>
    <dbReference type="NCBI Taxonomy" id="2024889"/>
    <lineage>
        <taxon>Bacteria</taxon>
        <taxon>Deltaproteobacteria</taxon>
        <taxon>SAR324 cluster</taxon>
    </lineage>
</organism>
<dbReference type="GO" id="GO:0046872">
    <property type="term" value="F:metal ion binding"/>
    <property type="evidence" value="ECO:0007669"/>
    <property type="project" value="UniProtKB-KW"/>
</dbReference>
<proteinExistence type="inferred from homology"/>
<dbReference type="NCBIfam" id="TIGR01509">
    <property type="entry name" value="HAD-SF-IA-v3"/>
    <property type="match status" value="1"/>
</dbReference>
<dbReference type="InterPro" id="IPR051600">
    <property type="entry name" value="Beta-PGM-like"/>
</dbReference>
<dbReference type="SFLD" id="SFLDG01135">
    <property type="entry name" value="C1.5.6:_HAD__Beta-PGM__Phospha"/>
    <property type="match status" value="1"/>
</dbReference>
<dbReference type="InterPro" id="IPR006439">
    <property type="entry name" value="HAD-SF_hydro_IA"/>
</dbReference>
<dbReference type="InterPro" id="IPR023214">
    <property type="entry name" value="HAD_sf"/>
</dbReference>
<evidence type="ECO:0000313" key="7">
    <source>
        <dbReference type="Proteomes" id="UP000524246"/>
    </source>
</evidence>
<protein>
    <submittedName>
        <fullName evidence="6">HAD family phosphatase</fullName>
    </submittedName>
</protein>
<dbReference type="Proteomes" id="UP000524246">
    <property type="component" value="Unassembled WGS sequence"/>
</dbReference>
<name>A0A7X9FUU0_9DELT</name>
<dbReference type="PANTHER" id="PTHR46193">
    <property type="entry name" value="6-PHOSPHOGLUCONATE PHOSPHATASE"/>
    <property type="match status" value="1"/>
</dbReference>
<accession>A0A7X9FUU0</accession>
<dbReference type="SFLD" id="SFLDS00003">
    <property type="entry name" value="Haloacid_Dehalogenase"/>
    <property type="match status" value="1"/>
</dbReference>
<reference evidence="6 7" key="1">
    <citation type="journal article" date="2020" name="Biotechnol. Biofuels">
        <title>New insights from the biogas microbiome by comprehensive genome-resolved metagenomics of nearly 1600 species originating from multiple anaerobic digesters.</title>
        <authorList>
            <person name="Campanaro S."/>
            <person name="Treu L."/>
            <person name="Rodriguez-R L.M."/>
            <person name="Kovalovszki A."/>
            <person name="Ziels R.M."/>
            <person name="Maus I."/>
            <person name="Zhu X."/>
            <person name="Kougias P.G."/>
            <person name="Basile A."/>
            <person name="Luo G."/>
            <person name="Schluter A."/>
            <person name="Konstantinidis K.T."/>
            <person name="Angelidaki I."/>
        </authorList>
    </citation>
    <scope>NUCLEOTIDE SEQUENCE [LARGE SCALE GENOMIC DNA]</scope>
    <source>
        <strain evidence="6">AS27yjCOA_65</strain>
    </source>
</reference>
<dbReference type="Gene3D" id="1.10.150.240">
    <property type="entry name" value="Putative phosphatase, domain 2"/>
    <property type="match status" value="1"/>
</dbReference>